<evidence type="ECO:0000256" key="3">
    <source>
        <dbReference type="ARBA" id="ARBA00022475"/>
    </source>
</evidence>
<evidence type="ECO:0000256" key="6">
    <source>
        <dbReference type="ARBA" id="ARBA00023136"/>
    </source>
</evidence>
<evidence type="ECO:0000256" key="2">
    <source>
        <dbReference type="ARBA" id="ARBA00009784"/>
    </source>
</evidence>
<proteinExistence type="inferred from homology"/>
<keyword evidence="5 7" id="KW-1133">Transmembrane helix</keyword>
<feature type="transmembrane region" description="Helical" evidence="7">
    <location>
        <begin position="106"/>
        <end position="127"/>
    </location>
</feature>
<comment type="subcellular location">
    <subcellularLocation>
        <location evidence="1 7">Cell membrane</location>
        <topology evidence="1 7">Multi-pass membrane protein</topology>
    </subcellularLocation>
</comment>
<dbReference type="GO" id="GO:0005886">
    <property type="term" value="C:plasma membrane"/>
    <property type="evidence" value="ECO:0007669"/>
    <property type="project" value="UniProtKB-SubCell"/>
</dbReference>
<dbReference type="RefSeq" id="WP_149266189.1">
    <property type="nucleotide sequence ID" value="NZ_VFJB01000004.1"/>
</dbReference>
<protein>
    <recommendedName>
        <fullName evidence="7">UPF0056 membrane protein</fullName>
    </recommendedName>
</protein>
<comment type="similarity">
    <text evidence="2 7">Belongs to the UPF0056 (MarC) family.</text>
</comment>
<feature type="transmembrane region" description="Helical" evidence="7">
    <location>
        <begin position="6"/>
        <end position="31"/>
    </location>
</feature>
<keyword evidence="9" id="KW-1185">Reference proteome</keyword>
<evidence type="ECO:0000256" key="4">
    <source>
        <dbReference type="ARBA" id="ARBA00022692"/>
    </source>
</evidence>
<keyword evidence="6 7" id="KW-0472">Membrane</keyword>
<dbReference type="Pfam" id="PF01914">
    <property type="entry name" value="MarC"/>
    <property type="match status" value="1"/>
</dbReference>
<evidence type="ECO:0000256" key="5">
    <source>
        <dbReference type="ARBA" id="ARBA00022989"/>
    </source>
</evidence>
<dbReference type="NCBIfam" id="TIGR00427">
    <property type="entry name" value="NAAT family transporter"/>
    <property type="match status" value="1"/>
</dbReference>
<dbReference type="Proteomes" id="UP000322876">
    <property type="component" value="Unassembled WGS sequence"/>
</dbReference>
<accession>A0A5A8F3U6</accession>
<dbReference type="OrthoDB" id="21094at2"/>
<dbReference type="PANTHER" id="PTHR33508">
    <property type="entry name" value="UPF0056 MEMBRANE PROTEIN YHCE"/>
    <property type="match status" value="1"/>
</dbReference>
<organism evidence="8 9">
    <name type="scientific">Deferribacter autotrophicus</name>
    <dbReference type="NCBI Taxonomy" id="500465"/>
    <lineage>
        <taxon>Bacteria</taxon>
        <taxon>Pseudomonadati</taxon>
        <taxon>Deferribacterota</taxon>
        <taxon>Deferribacteres</taxon>
        <taxon>Deferribacterales</taxon>
        <taxon>Deferribacteraceae</taxon>
        <taxon>Deferribacter</taxon>
    </lineage>
</organism>
<evidence type="ECO:0000256" key="7">
    <source>
        <dbReference type="RuleBase" id="RU362048"/>
    </source>
</evidence>
<feature type="transmembrane region" description="Helical" evidence="7">
    <location>
        <begin position="133"/>
        <end position="153"/>
    </location>
</feature>
<evidence type="ECO:0000256" key="1">
    <source>
        <dbReference type="ARBA" id="ARBA00004651"/>
    </source>
</evidence>
<reference evidence="8 9" key="1">
    <citation type="submission" date="2019-06" db="EMBL/GenBank/DDBJ databases">
        <title>Genomic insights into carbon and energy metabolism of Deferribacter autotrophicus revealed new metabolic traits in the phylum Deferribacteres.</title>
        <authorList>
            <person name="Slobodkin A.I."/>
            <person name="Slobodkina G.B."/>
            <person name="Allioux M."/>
            <person name="Alain K."/>
            <person name="Jebbar M."/>
            <person name="Shadrin V."/>
            <person name="Kublanov I.V."/>
            <person name="Toshchakov S.V."/>
            <person name="Bonch-Osmolovskaya E.A."/>
        </authorList>
    </citation>
    <scope>NUCLEOTIDE SEQUENCE [LARGE SCALE GENOMIC DNA]</scope>
    <source>
        <strain evidence="8 9">SL50</strain>
    </source>
</reference>
<feature type="transmembrane region" description="Helical" evidence="7">
    <location>
        <begin position="76"/>
        <end position="94"/>
    </location>
</feature>
<name>A0A5A8F3U6_9BACT</name>
<keyword evidence="3" id="KW-1003">Cell membrane</keyword>
<evidence type="ECO:0000313" key="9">
    <source>
        <dbReference type="Proteomes" id="UP000322876"/>
    </source>
</evidence>
<dbReference type="InterPro" id="IPR002771">
    <property type="entry name" value="Multi_antbiot-R_MarC"/>
</dbReference>
<evidence type="ECO:0000313" key="8">
    <source>
        <dbReference type="EMBL" id="KAA0258637.1"/>
    </source>
</evidence>
<gene>
    <name evidence="8" type="ORF">FHQ18_05635</name>
</gene>
<sequence length="196" mass="21105">MKEFLILYFKSITTLFLVIDPIGLVPVYMALTSGMTVSERKSLLNKSVLVGFILLGIFTIAGSSILWLFGIDVHDFRVAGGLLFLLISIQIIFGNDEKQYSSAGTGVVPFATPLMVGPGVVTATIVLTGTVGVIPTLISGIISFVFTYLILYFGREILELLGKNVTNVITKVVGLILAAISVHYIREGIIGVISTY</sequence>
<dbReference type="AlphaFoldDB" id="A0A5A8F3U6"/>
<dbReference type="PANTHER" id="PTHR33508:SF1">
    <property type="entry name" value="UPF0056 MEMBRANE PROTEIN YHCE"/>
    <property type="match status" value="1"/>
</dbReference>
<feature type="transmembrane region" description="Helical" evidence="7">
    <location>
        <begin position="165"/>
        <end position="185"/>
    </location>
</feature>
<feature type="transmembrane region" description="Helical" evidence="7">
    <location>
        <begin position="43"/>
        <end position="70"/>
    </location>
</feature>
<keyword evidence="4 7" id="KW-0812">Transmembrane</keyword>
<dbReference type="EMBL" id="VFJB01000004">
    <property type="protein sequence ID" value="KAA0258637.1"/>
    <property type="molecule type" value="Genomic_DNA"/>
</dbReference>
<comment type="caution">
    <text evidence="8">The sequence shown here is derived from an EMBL/GenBank/DDBJ whole genome shotgun (WGS) entry which is preliminary data.</text>
</comment>